<keyword evidence="3" id="KW-1185">Reference proteome</keyword>
<name>A0A8J3MWR8_9CHLR</name>
<gene>
    <name evidence="2" type="ORF">KSF_001920</name>
</gene>
<organism evidence="2 3">
    <name type="scientific">Reticulibacter mediterranei</name>
    <dbReference type="NCBI Taxonomy" id="2778369"/>
    <lineage>
        <taxon>Bacteria</taxon>
        <taxon>Bacillati</taxon>
        <taxon>Chloroflexota</taxon>
        <taxon>Ktedonobacteria</taxon>
        <taxon>Ktedonobacterales</taxon>
        <taxon>Reticulibacteraceae</taxon>
        <taxon>Reticulibacter</taxon>
    </lineage>
</organism>
<comment type="caution">
    <text evidence="2">The sequence shown here is derived from an EMBL/GenBank/DDBJ whole genome shotgun (WGS) entry which is preliminary data.</text>
</comment>
<dbReference type="InterPro" id="IPR032874">
    <property type="entry name" value="DDE_dom"/>
</dbReference>
<dbReference type="EMBL" id="BNJK01000001">
    <property type="protein sequence ID" value="GHO90144.1"/>
    <property type="molecule type" value="Genomic_DNA"/>
</dbReference>
<evidence type="ECO:0000259" key="1">
    <source>
        <dbReference type="Pfam" id="PF13610"/>
    </source>
</evidence>
<dbReference type="Pfam" id="PF13610">
    <property type="entry name" value="DDE_Tnp_IS240"/>
    <property type="match status" value="1"/>
</dbReference>
<proteinExistence type="predicted"/>
<reference evidence="2" key="1">
    <citation type="submission" date="2020-10" db="EMBL/GenBank/DDBJ databases">
        <title>Taxonomic study of unclassified bacteria belonging to the class Ktedonobacteria.</title>
        <authorList>
            <person name="Yabe S."/>
            <person name="Wang C.M."/>
            <person name="Zheng Y."/>
            <person name="Sakai Y."/>
            <person name="Cavaletti L."/>
            <person name="Monciardini P."/>
            <person name="Donadio S."/>
        </authorList>
    </citation>
    <scope>NUCLEOTIDE SEQUENCE</scope>
    <source>
        <strain evidence="2">ID150040</strain>
    </source>
</reference>
<evidence type="ECO:0000313" key="2">
    <source>
        <dbReference type="EMBL" id="GHO90144.1"/>
    </source>
</evidence>
<feature type="domain" description="DDE" evidence="1">
    <location>
        <begin position="27"/>
        <end position="90"/>
    </location>
</feature>
<protein>
    <recommendedName>
        <fullName evidence="1">DDE domain-containing protein</fullName>
    </recommendedName>
</protein>
<accession>A0A8J3MWR8</accession>
<dbReference type="AlphaFoldDB" id="A0A8J3MWR8"/>
<dbReference type="Proteomes" id="UP000597444">
    <property type="component" value="Unassembled WGS sequence"/>
</dbReference>
<evidence type="ECO:0000313" key="3">
    <source>
        <dbReference type="Proteomes" id="UP000597444"/>
    </source>
</evidence>
<sequence length="91" mass="10335">MQKQQSNSCSKLSPPCIAANHECRALDKSAAYPKAFKELKAEGHLSEQVELRQVKYLNNLIEQDHRFIKRLTKPGMGFASFETAWRTRAGV</sequence>